<comment type="caution">
    <text evidence="1">The sequence shown here is derived from an EMBL/GenBank/DDBJ whole genome shotgun (WGS) entry which is preliminary data.</text>
</comment>
<gene>
    <name evidence="1" type="ORF">ACFPXP_19425</name>
</gene>
<accession>A0ABW1ITZ8</accession>
<evidence type="ECO:0000313" key="2">
    <source>
        <dbReference type="Proteomes" id="UP001596250"/>
    </source>
</evidence>
<protein>
    <recommendedName>
        <fullName evidence="3">Sporulation lipoprotein YhcN/YlaJ (Spore_YhcN_YlaJ)</fullName>
    </recommendedName>
</protein>
<evidence type="ECO:0000313" key="1">
    <source>
        <dbReference type="EMBL" id="MFC5988580.1"/>
    </source>
</evidence>
<evidence type="ECO:0008006" key="3">
    <source>
        <dbReference type="Google" id="ProtNLM"/>
    </source>
</evidence>
<dbReference type="EMBL" id="JBHSQV010000182">
    <property type="protein sequence ID" value="MFC5988580.1"/>
    <property type="molecule type" value="Genomic_DNA"/>
</dbReference>
<dbReference type="PROSITE" id="PS51257">
    <property type="entry name" value="PROKAR_LIPOPROTEIN"/>
    <property type="match status" value="1"/>
</dbReference>
<proteinExistence type="predicted"/>
<dbReference type="Proteomes" id="UP001596250">
    <property type="component" value="Unassembled WGS sequence"/>
</dbReference>
<sequence length="233" mass="26304">MLKLPNWIKDRRLYLFIPFMALIITSACGGYKQFEKSDYDLGSHQGQEVPNQESRAYGFMVQGEDYNHHNNEYMAFSQDAANAVMKIPGIAHAYVVTTNVNAYVGIVLNDTATGWQSHGGRGKNTTNVGNSEGVYDVRHGGSYLSPRKLVNDSNSYYTLEKPADITPELKQKIAVAVRNEQPYVWEVFISANRDFVNQLNVLAQKKWTNQSLDGEVASFNALVKEHFRETENQ</sequence>
<keyword evidence="2" id="KW-1185">Reference proteome</keyword>
<name>A0ABW1ITZ8_9BACL</name>
<dbReference type="RefSeq" id="WP_379896052.1">
    <property type="nucleotide sequence ID" value="NZ_CBCSCT010000011.1"/>
</dbReference>
<organism evidence="1 2">
    <name type="scientific">Marinicrinis lubricantis</name>
    <dbReference type="NCBI Taxonomy" id="2086470"/>
    <lineage>
        <taxon>Bacteria</taxon>
        <taxon>Bacillati</taxon>
        <taxon>Bacillota</taxon>
        <taxon>Bacilli</taxon>
        <taxon>Bacillales</taxon>
        <taxon>Paenibacillaceae</taxon>
    </lineage>
</organism>
<reference evidence="2" key="1">
    <citation type="journal article" date="2019" name="Int. J. Syst. Evol. Microbiol.">
        <title>The Global Catalogue of Microorganisms (GCM) 10K type strain sequencing project: providing services to taxonomists for standard genome sequencing and annotation.</title>
        <authorList>
            <consortium name="The Broad Institute Genomics Platform"/>
            <consortium name="The Broad Institute Genome Sequencing Center for Infectious Disease"/>
            <person name="Wu L."/>
            <person name="Ma J."/>
        </authorList>
    </citation>
    <scope>NUCLEOTIDE SEQUENCE [LARGE SCALE GENOMIC DNA]</scope>
    <source>
        <strain evidence="2">CCM 8749</strain>
    </source>
</reference>